<dbReference type="Gene3D" id="1.10.10.60">
    <property type="entry name" value="Homeodomain-like"/>
    <property type="match status" value="2"/>
</dbReference>
<accession>A0A558HWP6</accession>
<dbReference type="RefSeq" id="WP_144726205.1">
    <property type="nucleotide sequence ID" value="NZ_CAWOWR010000001.1"/>
</dbReference>
<evidence type="ECO:0000313" key="7">
    <source>
        <dbReference type="Proteomes" id="UP000319941"/>
    </source>
</evidence>
<dbReference type="PRINTS" id="PR00032">
    <property type="entry name" value="HTHARAC"/>
</dbReference>
<dbReference type="InterPro" id="IPR020449">
    <property type="entry name" value="Tscrpt_reg_AraC-type_HTH"/>
</dbReference>
<evidence type="ECO:0000259" key="5">
    <source>
        <dbReference type="PROSITE" id="PS01124"/>
    </source>
</evidence>
<evidence type="ECO:0000256" key="4">
    <source>
        <dbReference type="ARBA" id="ARBA00023163"/>
    </source>
</evidence>
<dbReference type="InterPro" id="IPR050204">
    <property type="entry name" value="AraC_XylS_family_regulators"/>
</dbReference>
<dbReference type="EMBL" id="VNFH01000001">
    <property type="protein sequence ID" value="TVU73546.1"/>
    <property type="molecule type" value="Genomic_DNA"/>
</dbReference>
<dbReference type="InterPro" id="IPR009057">
    <property type="entry name" value="Homeodomain-like_sf"/>
</dbReference>
<dbReference type="GO" id="GO:0043565">
    <property type="term" value="F:sequence-specific DNA binding"/>
    <property type="evidence" value="ECO:0007669"/>
    <property type="project" value="InterPro"/>
</dbReference>
<dbReference type="PANTHER" id="PTHR46796">
    <property type="entry name" value="HTH-TYPE TRANSCRIPTIONAL ACTIVATOR RHAS-RELATED"/>
    <property type="match status" value="1"/>
</dbReference>
<dbReference type="Proteomes" id="UP000319941">
    <property type="component" value="Unassembled WGS sequence"/>
</dbReference>
<comment type="caution">
    <text evidence="6">The sequence shown here is derived from an EMBL/GenBank/DDBJ whole genome shotgun (WGS) entry which is preliminary data.</text>
</comment>
<evidence type="ECO:0000256" key="3">
    <source>
        <dbReference type="ARBA" id="ARBA00023159"/>
    </source>
</evidence>
<dbReference type="OrthoDB" id="5740883at2"/>
<organism evidence="6 7">
    <name type="scientific">Cobetia crustatorum</name>
    <dbReference type="NCBI Taxonomy" id="553385"/>
    <lineage>
        <taxon>Bacteria</taxon>
        <taxon>Pseudomonadati</taxon>
        <taxon>Pseudomonadota</taxon>
        <taxon>Gammaproteobacteria</taxon>
        <taxon>Oceanospirillales</taxon>
        <taxon>Halomonadaceae</taxon>
        <taxon>Cobetia</taxon>
    </lineage>
</organism>
<dbReference type="PROSITE" id="PS01124">
    <property type="entry name" value="HTH_ARAC_FAMILY_2"/>
    <property type="match status" value="1"/>
</dbReference>
<dbReference type="InterPro" id="IPR037923">
    <property type="entry name" value="HTH-like"/>
</dbReference>
<evidence type="ECO:0000256" key="2">
    <source>
        <dbReference type="ARBA" id="ARBA00023125"/>
    </source>
</evidence>
<dbReference type="STRING" id="553385.GCA_000591415_01507"/>
<dbReference type="Pfam" id="PF12833">
    <property type="entry name" value="HTH_18"/>
    <property type="match status" value="1"/>
</dbReference>
<dbReference type="PANTHER" id="PTHR46796:SF10">
    <property type="entry name" value="TRANSCRIPTIONAL ACTIVATOR FEAR"/>
    <property type="match status" value="1"/>
</dbReference>
<dbReference type="SUPFAM" id="SSF51215">
    <property type="entry name" value="Regulatory protein AraC"/>
    <property type="match status" value="1"/>
</dbReference>
<dbReference type="GO" id="GO:0003700">
    <property type="term" value="F:DNA-binding transcription factor activity"/>
    <property type="evidence" value="ECO:0007669"/>
    <property type="project" value="InterPro"/>
</dbReference>
<proteinExistence type="predicted"/>
<keyword evidence="3" id="KW-0010">Activator</keyword>
<gene>
    <name evidence="6" type="ORF">FQP86_00205</name>
</gene>
<keyword evidence="1" id="KW-0805">Transcription regulation</keyword>
<dbReference type="AlphaFoldDB" id="A0A558HWP6"/>
<dbReference type="PROSITE" id="PS00041">
    <property type="entry name" value="HTH_ARAC_FAMILY_1"/>
    <property type="match status" value="1"/>
</dbReference>
<dbReference type="SMART" id="SM00342">
    <property type="entry name" value="HTH_ARAC"/>
    <property type="match status" value="1"/>
</dbReference>
<protein>
    <submittedName>
        <fullName evidence="6">Helix-turn-helix transcriptional regulator</fullName>
    </submittedName>
</protein>
<keyword evidence="7" id="KW-1185">Reference proteome</keyword>
<name>A0A558HWP6_9GAMM</name>
<sequence>MAASEMRLIPLSNLREHHDHSYHQLVIGLDGLAEFEIEGQGGEIRPLTGCIVPADHVHYYAGIGENRQLILDLPDDAPYLTGHHRELKRLFERPRFFTLDTRLRGYLEFMLAEVNDYQQAPGDLLAATFLACLNTRLAEPMSALGSTGRQLDLVALNRYIDTHLDQRLTVADLARQSYLSEQHFSERFRILTGLSPYQYLLRRRLEQARNLLGTTELSLSQIADRCGFANQSAFSHAFRKHLGSPPSALRKT</sequence>
<dbReference type="SUPFAM" id="SSF46689">
    <property type="entry name" value="Homeodomain-like"/>
    <property type="match status" value="2"/>
</dbReference>
<feature type="domain" description="HTH araC/xylS-type" evidence="5">
    <location>
        <begin position="154"/>
        <end position="252"/>
    </location>
</feature>
<evidence type="ECO:0000313" key="6">
    <source>
        <dbReference type="EMBL" id="TVU73546.1"/>
    </source>
</evidence>
<keyword evidence="2" id="KW-0238">DNA-binding</keyword>
<reference evidence="6 7" key="1">
    <citation type="submission" date="2019-07" db="EMBL/GenBank/DDBJ databases">
        <title>Diversity of Bacteria from Kongsfjorden, Arctic.</title>
        <authorList>
            <person name="Yu Y."/>
        </authorList>
    </citation>
    <scope>NUCLEOTIDE SEQUENCE [LARGE SCALE GENOMIC DNA]</scope>
    <source>
        <strain evidence="6 7">SM1923</strain>
    </source>
</reference>
<evidence type="ECO:0000256" key="1">
    <source>
        <dbReference type="ARBA" id="ARBA00023015"/>
    </source>
</evidence>
<dbReference type="InterPro" id="IPR018062">
    <property type="entry name" value="HTH_AraC-typ_CS"/>
</dbReference>
<keyword evidence="4" id="KW-0804">Transcription</keyword>
<dbReference type="InterPro" id="IPR018060">
    <property type="entry name" value="HTH_AraC"/>
</dbReference>